<proteinExistence type="predicted"/>
<keyword evidence="1 5" id="KW-0547">Nucleotide-binding</keyword>
<keyword evidence="2 5" id="KW-0378">Hydrolase</keyword>
<dbReference type="GO" id="GO:0004386">
    <property type="term" value="F:helicase activity"/>
    <property type="evidence" value="ECO:0007669"/>
    <property type="project" value="UniProtKB-KW"/>
</dbReference>
<evidence type="ECO:0000256" key="4">
    <source>
        <dbReference type="ARBA" id="ARBA00022840"/>
    </source>
</evidence>
<keyword evidence="3 5" id="KW-0347">Helicase</keyword>
<dbReference type="EMBL" id="BAAACX010000018">
    <property type="protein sequence ID" value="GAA0405194.1"/>
    <property type="molecule type" value="Genomic_DNA"/>
</dbReference>
<evidence type="ECO:0000256" key="3">
    <source>
        <dbReference type="ARBA" id="ARBA00022806"/>
    </source>
</evidence>
<evidence type="ECO:0000313" key="8">
    <source>
        <dbReference type="Proteomes" id="UP001500340"/>
    </source>
</evidence>
<keyword evidence="4 5" id="KW-0067">ATP-binding</keyword>
<evidence type="ECO:0000256" key="1">
    <source>
        <dbReference type="ARBA" id="ARBA00022741"/>
    </source>
</evidence>
<evidence type="ECO:0000256" key="2">
    <source>
        <dbReference type="ARBA" id="ARBA00022801"/>
    </source>
</evidence>
<dbReference type="Pfam" id="PF00580">
    <property type="entry name" value="UvrD-helicase"/>
    <property type="match status" value="1"/>
</dbReference>
<reference evidence="7 8" key="1">
    <citation type="journal article" date="2019" name="Int. J. Syst. Evol. Microbiol.">
        <title>The Global Catalogue of Microorganisms (GCM) 10K type strain sequencing project: providing services to taxonomists for standard genome sequencing and annotation.</title>
        <authorList>
            <consortium name="The Broad Institute Genomics Platform"/>
            <consortium name="The Broad Institute Genome Sequencing Center for Infectious Disease"/>
            <person name="Wu L."/>
            <person name="Ma J."/>
        </authorList>
    </citation>
    <scope>NUCLEOTIDE SEQUENCE [LARGE SCALE GENOMIC DNA]</scope>
    <source>
        <strain evidence="7 8">JCM 12774</strain>
    </source>
</reference>
<sequence>MAKKINSSDDLRIYDNNKHLKIYAGPGAGKTHLLIENIKQMIQHSTKLESRLRKILCITYTNVAVEQIQKRLGTFNTNVVVSTIHSFINEYVIKPNQIQLKNIIKNEFGVQIAPNKALSSVQEGFTVLSGHSKEDIYSYIQKNNPSIPPDLYMNLSRTKMAEIQLDITILNSGNSTENMSNNLYHADTVDSEVAKTVKSYIWGEAGKLTFDEILYFGYKILRNYELSTHLIRCEFPYILIDEYQDTNPIQNKILKILSEKECIVTVIGDVAQSIYSFQGADYKEFHNFTLDSTLPIQDYVIKGNRRSSQNIINFINYLRQGDKELNNQTCETNFEKNHLVTFLMQKETTTSSKSLNTFLEKDTVFLCRKWTEVLKYINDISEDQRKLINNIINAYSFQFQKNLENEIEAKREAWIESMIAINDLESAYIKKCIPSALVIFEEYFDISTSFSSFNESNNKLLKNVFILWENIYNFINDGILLKDLVFKINELIFELKIPIKKFFRYPNKDDEDYIEGIYKYIDKLQYSTSKKISNEIFSQNSKYMTIHKAKGAEFESVLINIEASTRLDSKTCTPLNIICNPVIFNNSDDIDQKPYEEFTRIVYVAASRAKTKLYIHLKGDEQVAAQIDHAIGEYCQKNRKEKFYDFVYC</sequence>
<evidence type="ECO:0000259" key="6">
    <source>
        <dbReference type="PROSITE" id="PS51198"/>
    </source>
</evidence>
<dbReference type="Gene3D" id="3.40.50.300">
    <property type="entry name" value="P-loop containing nucleotide triphosphate hydrolases"/>
    <property type="match status" value="2"/>
</dbReference>
<feature type="binding site" evidence="5">
    <location>
        <begin position="24"/>
        <end position="31"/>
    </location>
    <ligand>
        <name>ATP</name>
        <dbReference type="ChEBI" id="CHEBI:30616"/>
    </ligand>
</feature>
<organism evidence="7 8">
    <name type="scientific">Paenibacillus motobuensis</name>
    <dbReference type="NCBI Taxonomy" id="295324"/>
    <lineage>
        <taxon>Bacteria</taxon>
        <taxon>Bacillati</taxon>
        <taxon>Bacillota</taxon>
        <taxon>Bacilli</taxon>
        <taxon>Bacillales</taxon>
        <taxon>Paenibacillaceae</taxon>
        <taxon>Paenibacillus</taxon>
    </lineage>
</organism>
<name>A0ABN0YQ61_9BACL</name>
<dbReference type="Gene3D" id="1.10.10.160">
    <property type="match status" value="1"/>
</dbReference>
<dbReference type="Proteomes" id="UP001500340">
    <property type="component" value="Unassembled WGS sequence"/>
</dbReference>
<gene>
    <name evidence="7" type="ORF">GCM10008933_39360</name>
</gene>
<accession>A0ABN0YQ61</accession>
<dbReference type="PANTHER" id="PTHR11070:SF3">
    <property type="entry name" value="DNA 3'-5' HELICASE"/>
    <property type="match status" value="1"/>
</dbReference>
<dbReference type="InterPro" id="IPR014016">
    <property type="entry name" value="UvrD-like_ATP-bd"/>
</dbReference>
<dbReference type="InterPro" id="IPR027417">
    <property type="entry name" value="P-loop_NTPase"/>
</dbReference>
<evidence type="ECO:0000313" key="7">
    <source>
        <dbReference type="EMBL" id="GAA0405194.1"/>
    </source>
</evidence>
<feature type="domain" description="UvrD-like helicase ATP-binding" evidence="6">
    <location>
        <begin position="3"/>
        <end position="308"/>
    </location>
</feature>
<evidence type="ECO:0000256" key="5">
    <source>
        <dbReference type="PROSITE-ProRule" id="PRU00560"/>
    </source>
</evidence>
<dbReference type="InterPro" id="IPR013986">
    <property type="entry name" value="DExx_box_DNA_helicase_dom_sf"/>
</dbReference>
<dbReference type="RefSeq" id="WP_343864058.1">
    <property type="nucleotide sequence ID" value="NZ_BAAACX010000018.1"/>
</dbReference>
<protein>
    <submittedName>
        <fullName evidence="7">ATP-dependent helicase</fullName>
    </submittedName>
</protein>
<dbReference type="InterPro" id="IPR000212">
    <property type="entry name" value="DNA_helicase_UvrD/REP"/>
</dbReference>
<comment type="caution">
    <text evidence="7">The sequence shown here is derived from an EMBL/GenBank/DDBJ whole genome shotgun (WGS) entry which is preliminary data.</text>
</comment>
<dbReference type="SUPFAM" id="SSF52540">
    <property type="entry name" value="P-loop containing nucleoside triphosphate hydrolases"/>
    <property type="match status" value="1"/>
</dbReference>
<keyword evidence="8" id="KW-1185">Reference proteome</keyword>
<dbReference type="PANTHER" id="PTHR11070">
    <property type="entry name" value="UVRD / RECB / PCRA DNA HELICASE FAMILY MEMBER"/>
    <property type="match status" value="1"/>
</dbReference>
<dbReference type="PROSITE" id="PS51198">
    <property type="entry name" value="UVRD_HELICASE_ATP_BIND"/>
    <property type="match status" value="1"/>
</dbReference>